<evidence type="ECO:0000256" key="1">
    <source>
        <dbReference type="ARBA" id="ARBA00022723"/>
    </source>
</evidence>
<dbReference type="Pfam" id="PF02069">
    <property type="entry name" value="Metallothio_Pro"/>
    <property type="match status" value="1"/>
</dbReference>
<dbReference type="Gene3D" id="2.30.170.10">
    <property type="match status" value="1"/>
</dbReference>
<proteinExistence type="predicted"/>
<dbReference type="RefSeq" id="WP_058754252.1">
    <property type="nucleotide sequence ID" value="NZ_LDTB01000004.1"/>
</dbReference>
<dbReference type="EMBL" id="LDTB01000004">
    <property type="protein sequence ID" value="KTT76146.1"/>
    <property type="molecule type" value="Genomic_DNA"/>
</dbReference>
<comment type="caution">
    <text evidence="3">The sequence shown here is derived from an EMBL/GenBank/DDBJ whole genome shotgun (WGS) entry which is preliminary data.</text>
</comment>
<dbReference type="InterPro" id="IPR000518">
    <property type="entry name" value="Metalthion_fam14_prok"/>
</dbReference>
<dbReference type="PATRIC" id="fig|869719.3.peg.2015"/>
<keyword evidence="4" id="KW-1185">Reference proteome</keyword>
<sequence length="56" mass="5721">MSIEVEMVKCACADCVCIVSAGKAIEADGRSFCSDSCATHHSDGEGCEHAGCVCHG</sequence>
<keyword evidence="1" id="KW-0479">Metal-binding</keyword>
<dbReference type="AlphaFoldDB" id="A0A147I9G9"/>
<dbReference type="InterPro" id="IPR017854">
    <property type="entry name" value="Metalthion_dom_sf"/>
</dbReference>
<dbReference type="OrthoDB" id="468089at2"/>
<evidence type="ECO:0000313" key="3">
    <source>
        <dbReference type="EMBL" id="KTT76146.1"/>
    </source>
</evidence>
<dbReference type="SUPFAM" id="SSF57868">
    <property type="entry name" value="Metallothionein"/>
    <property type="match status" value="1"/>
</dbReference>
<organism evidence="3 4">
    <name type="scientific">Sphingomonas endophytica</name>
    <dbReference type="NCBI Taxonomy" id="869719"/>
    <lineage>
        <taxon>Bacteria</taxon>
        <taxon>Pseudomonadati</taxon>
        <taxon>Pseudomonadota</taxon>
        <taxon>Alphaproteobacteria</taxon>
        <taxon>Sphingomonadales</taxon>
        <taxon>Sphingomonadaceae</taxon>
        <taxon>Sphingomonas</taxon>
    </lineage>
</organism>
<dbReference type="GO" id="GO:0046872">
    <property type="term" value="F:metal ion binding"/>
    <property type="evidence" value="ECO:0007669"/>
    <property type="project" value="UniProtKB-KW"/>
</dbReference>
<accession>A0A147I9G9</accession>
<keyword evidence="2" id="KW-0480">Metal-thiolate cluster</keyword>
<name>A0A147I9G9_9SPHN</name>
<evidence type="ECO:0000313" key="4">
    <source>
        <dbReference type="Proteomes" id="UP000074310"/>
    </source>
</evidence>
<dbReference type="Proteomes" id="UP000074310">
    <property type="component" value="Unassembled WGS sequence"/>
</dbReference>
<gene>
    <name evidence="3" type="ORF">NS334_01715</name>
</gene>
<reference evidence="3 4" key="1">
    <citation type="journal article" date="2016" name="Front. Microbiol.">
        <title>Genomic Resource of Rice Seed Associated Bacteria.</title>
        <authorList>
            <person name="Midha S."/>
            <person name="Bansal K."/>
            <person name="Sharma S."/>
            <person name="Kumar N."/>
            <person name="Patil P.P."/>
            <person name="Chaudhry V."/>
            <person name="Patil P.B."/>
        </authorList>
    </citation>
    <scope>NUCLEOTIDE SEQUENCE [LARGE SCALE GENOMIC DNA]</scope>
    <source>
        <strain evidence="3 4">NS334</strain>
    </source>
</reference>
<protein>
    <submittedName>
        <fullName evidence="3">Metallothionein</fullName>
    </submittedName>
</protein>
<evidence type="ECO:0000256" key="2">
    <source>
        <dbReference type="ARBA" id="ARBA00022851"/>
    </source>
</evidence>
<dbReference type="PRINTS" id="PR00859">
    <property type="entry name" value="MTPROKARYOTE"/>
</dbReference>